<organism evidence="2 3">
    <name type="scientific">Mycolicibacterium aurum</name>
    <name type="common">Mycobacterium aurum</name>
    <dbReference type="NCBI Taxonomy" id="1791"/>
    <lineage>
        <taxon>Bacteria</taxon>
        <taxon>Bacillati</taxon>
        <taxon>Actinomycetota</taxon>
        <taxon>Actinomycetes</taxon>
        <taxon>Mycobacteriales</taxon>
        <taxon>Mycobacteriaceae</taxon>
        <taxon>Mycolicibacterium</taxon>
    </lineage>
</organism>
<reference evidence="2 3" key="1">
    <citation type="submission" date="2018-12" db="EMBL/GenBank/DDBJ databases">
        <authorList>
            <consortium name="Pathogen Informatics"/>
        </authorList>
    </citation>
    <scope>NUCLEOTIDE SEQUENCE [LARGE SCALE GENOMIC DNA]</scope>
    <source>
        <strain evidence="2 3">NCTC10437</strain>
    </source>
</reference>
<dbReference type="EMBL" id="LR134356">
    <property type="protein sequence ID" value="VEG53035.1"/>
    <property type="molecule type" value="Genomic_DNA"/>
</dbReference>
<dbReference type="KEGG" id="mauu:NCTC10437_01762"/>
<proteinExistence type="predicted"/>
<gene>
    <name evidence="2" type="ORF">NCTC10437_01762</name>
</gene>
<keyword evidence="2" id="KW-0560">Oxidoreductase</keyword>
<evidence type="ECO:0000313" key="2">
    <source>
        <dbReference type="EMBL" id="VEG53035.1"/>
    </source>
</evidence>
<name>A0A3S4RQ81_MYCAU</name>
<dbReference type="Pfam" id="PF13577">
    <property type="entry name" value="SnoaL_4"/>
    <property type="match status" value="1"/>
</dbReference>
<dbReference type="Proteomes" id="UP000279306">
    <property type="component" value="Chromosome"/>
</dbReference>
<evidence type="ECO:0000313" key="3">
    <source>
        <dbReference type="Proteomes" id="UP000279306"/>
    </source>
</evidence>
<dbReference type="GO" id="GO:0051213">
    <property type="term" value="F:dioxygenase activity"/>
    <property type="evidence" value="ECO:0007669"/>
    <property type="project" value="UniProtKB-KW"/>
</dbReference>
<dbReference type="AlphaFoldDB" id="A0A3S4RQ81"/>
<sequence>MTHTDALVQEMIDEHQLRKLAHRYCRAVDRGDFAALRGLYHPDAADAHGSFSSGPVGDFIDQMVAARPYLRSMQHHVTTANFAVDGDVAEGEIYTIATHTFMAGDHDVDVVVGGRYLDRYEKRDATWRIAERAIVTDWAQVHDPSIRDLRHPVTRDTPAGSMAADDPSFEFFSLLRPSPQHD</sequence>
<keyword evidence="3" id="KW-1185">Reference proteome</keyword>
<protein>
    <submittedName>
        <fullName evidence="2">Aromatic-ring-hydroxylating dioxygenase subunit beta</fullName>
    </submittedName>
</protein>
<feature type="domain" description="SnoaL-like" evidence="1">
    <location>
        <begin position="10"/>
        <end position="132"/>
    </location>
</feature>
<dbReference type="RefSeq" id="WP_048632369.1">
    <property type="nucleotide sequence ID" value="NZ_CVQQ01000006.1"/>
</dbReference>
<accession>A0A3S4RQ81</accession>
<evidence type="ECO:0000259" key="1">
    <source>
        <dbReference type="Pfam" id="PF13577"/>
    </source>
</evidence>
<dbReference type="InterPro" id="IPR032710">
    <property type="entry name" value="NTF2-like_dom_sf"/>
</dbReference>
<dbReference type="STRING" id="1791.GCA_001049355_02486"/>
<keyword evidence="2" id="KW-0223">Dioxygenase</keyword>
<dbReference type="InterPro" id="IPR037401">
    <property type="entry name" value="SnoaL-like"/>
</dbReference>
<dbReference type="CDD" id="cd00531">
    <property type="entry name" value="NTF2_like"/>
    <property type="match status" value="1"/>
</dbReference>
<dbReference type="OrthoDB" id="1492465at2"/>
<dbReference type="SUPFAM" id="SSF54427">
    <property type="entry name" value="NTF2-like"/>
    <property type="match status" value="1"/>
</dbReference>
<dbReference type="Gene3D" id="3.10.450.50">
    <property type="match status" value="1"/>
</dbReference>